<dbReference type="Proteomes" id="UP000249066">
    <property type="component" value="Unassembled WGS sequence"/>
</dbReference>
<dbReference type="Pfam" id="PF20256">
    <property type="entry name" value="MoCoBD_2"/>
    <property type="match status" value="1"/>
</dbReference>
<dbReference type="Gene3D" id="3.30.365.10">
    <property type="entry name" value="Aldehyde oxidase/xanthine dehydrogenase, molybdopterin binding domain"/>
    <property type="match status" value="4"/>
</dbReference>
<dbReference type="InterPro" id="IPR000674">
    <property type="entry name" value="Ald_Oxase/Xan_DH_a/b"/>
</dbReference>
<dbReference type="EMBL" id="QFNN01000033">
    <property type="protein sequence ID" value="PZO90245.1"/>
    <property type="molecule type" value="Genomic_DNA"/>
</dbReference>
<protein>
    <submittedName>
        <fullName evidence="3">Aldehyde oxidase</fullName>
    </submittedName>
</protein>
<dbReference type="PANTHER" id="PTHR47495:SF2">
    <property type="entry name" value="ALDEHYDE DEHYDROGENASE"/>
    <property type="match status" value="1"/>
</dbReference>
<keyword evidence="1" id="KW-0472">Membrane</keyword>
<sequence length="744" mass="78461">MNLRLPDPRGRISRRGLLVGGGAGLGLIVAWAAWPRRYDPNLVAAPGETIFNGWIKIGEDGHVAIVVPQAETGQGVMTTLPQIVADELGADWRTIAVEPAPINPIYANRLFARELAGAVAPPAIDMAGDFATREALMVTAGSTSLRGFEPVLREAGATARALLSMAAAKRWGIDWRTCDTQGGFVVAEERKLRFGEIAAEAVKFKPPAKPQYREDDEEGRLSGQSPLRLDLPGKIDGTAMFASDIRLPGMVFAAIRQGPIGDSRLVAANKDAARAVWGVISILENERWLAAVGVNWWAANRALDAMTPRFETKGDLVDDARIDAALLGALDGKGHRLAKRGDLSALFKGQAIRVADYKAAPGYHAAPEPLTATARWDRDVLELWLPTQAPGLARRAAAEAINVLESQVVVHPTLVAGGFGRVIENDAAAQAAIIARSIDKPVQLIWSRVEDLIHDRFRAPARAHIAAKLGPAGRVEGWQAKIASPAWGAALADRLVGGGLAGLGLDAAEQGDGLAASGAMPLYAIPALAIDHHPADVGLPTGYWRSAGDFTSAFFTECFVDELAQAAGMDAFSFRMAMLSGQPRLARCLTTVTALGGWQGGVAGSGQGIACHGSRGSYVAVLAEARIEGDRIAVDRLFAVADVGRAVNPDIVRQQIEGGLIFGLAGAIGGGARIEAGMTVERRLGELRLPRLADSPEINVELLRSTAAPGGASEVAVPPVAPAIANALFAATGRRFRSLPLEVR</sequence>
<dbReference type="SUPFAM" id="SSF56003">
    <property type="entry name" value="Molybdenum cofactor-binding domain"/>
    <property type="match status" value="2"/>
</dbReference>
<reference evidence="3 4" key="1">
    <citation type="submission" date="2017-08" db="EMBL/GenBank/DDBJ databases">
        <title>Infants hospitalized years apart are colonized by the same room-sourced microbial strains.</title>
        <authorList>
            <person name="Brooks B."/>
            <person name="Olm M.R."/>
            <person name="Firek B.A."/>
            <person name="Baker R."/>
            <person name="Thomas B.C."/>
            <person name="Morowitz M.J."/>
            <person name="Banfield J.F."/>
        </authorList>
    </citation>
    <scope>NUCLEOTIDE SEQUENCE [LARGE SCALE GENOMIC DNA]</scope>
    <source>
        <strain evidence="3">S2_018_000_R2_101</strain>
    </source>
</reference>
<comment type="caution">
    <text evidence="3">The sequence shown here is derived from an EMBL/GenBank/DDBJ whole genome shotgun (WGS) entry which is preliminary data.</text>
</comment>
<dbReference type="InterPro" id="IPR046867">
    <property type="entry name" value="AldOxase/xan_DH_MoCoBD2"/>
</dbReference>
<dbReference type="GO" id="GO:0016491">
    <property type="term" value="F:oxidoreductase activity"/>
    <property type="evidence" value="ECO:0007669"/>
    <property type="project" value="InterPro"/>
</dbReference>
<name>A0A2W5C4L2_9SPHN</name>
<evidence type="ECO:0000259" key="2">
    <source>
        <dbReference type="SMART" id="SM01008"/>
    </source>
</evidence>
<dbReference type="InterPro" id="IPR052516">
    <property type="entry name" value="N-heterocyclic_Hydroxylase"/>
</dbReference>
<organism evidence="3 4">
    <name type="scientific">Sphingomonas sanxanigenens</name>
    <dbReference type="NCBI Taxonomy" id="397260"/>
    <lineage>
        <taxon>Bacteria</taxon>
        <taxon>Pseudomonadati</taxon>
        <taxon>Pseudomonadota</taxon>
        <taxon>Alphaproteobacteria</taxon>
        <taxon>Sphingomonadales</taxon>
        <taxon>Sphingomonadaceae</taxon>
        <taxon>Sphingomonas</taxon>
    </lineage>
</organism>
<keyword evidence="1" id="KW-0812">Transmembrane</keyword>
<evidence type="ECO:0000256" key="1">
    <source>
        <dbReference type="SAM" id="Phobius"/>
    </source>
</evidence>
<proteinExistence type="predicted"/>
<feature type="domain" description="Aldehyde oxidase/xanthine dehydrogenase a/b hammerhead" evidence="2">
    <location>
        <begin position="236"/>
        <end position="314"/>
    </location>
</feature>
<accession>A0A2W5C4L2</accession>
<dbReference type="SMART" id="SM01008">
    <property type="entry name" value="Ald_Xan_dh_C"/>
    <property type="match status" value="1"/>
</dbReference>
<keyword evidence="1" id="KW-1133">Transmembrane helix</keyword>
<dbReference type="InterPro" id="IPR012368">
    <property type="entry name" value="OxRdtase_Mopterin-bd_su_IorB"/>
</dbReference>
<dbReference type="PIRSF" id="PIRSF036389">
    <property type="entry name" value="IOR_B"/>
    <property type="match status" value="1"/>
</dbReference>
<dbReference type="PANTHER" id="PTHR47495">
    <property type="entry name" value="ALDEHYDE DEHYDROGENASE"/>
    <property type="match status" value="1"/>
</dbReference>
<evidence type="ECO:0000313" key="4">
    <source>
        <dbReference type="Proteomes" id="UP000249066"/>
    </source>
</evidence>
<dbReference type="InterPro" id="IPR037165">
    <property type="entry name" value="AldOxase/xan_DH_Mopterin-bd_sf"/>
</dbReference>
<dbReference type="Gene3D" id="3.90.1170.50">
    <property type="entry name" value="Aldehyde oxidase/xanthine dehydrogenase, a/b hammerhead"/>
    <property type="match status" value="1"/>
</dbReference>
<dbReference type="InterPro" id="IPR006311">
    <property type="entry name" value="TAT_signal"/>
</dbReference>
<feature type="transmembrane region" description="Helical" evidence="1">
    <location>
        <begin position="12"/>
        <end position="34"/>
    </location>
</feature>
<evidence type="ECO:0000313" key="3">
    <source>
        <dbReference type="EMBL" id="PZO90245.1"/>
    </source>
</evidence>
<dbReference type="InterPro" id="IPR008274">
    <property type="entry name" value="AldOxase/xan_DH_MoCoBD1"/>
</dbReference>
<dbReference type="Pfam" id="PF02738">
    <property type="entry name" value="MoCoBD_1"/>
    <property type="match status" value="1"/>
</dbReference>
<dbReference type="AlphaFoldDB" id="A0A2W5C4L2"/>
<dbReference type="PROSITE" id="PS51318">
    <property type="entry name" value="TAT"/>
    <property type="match status" value="1"/>
</dbReference>
<gene>
    <name evidence="3" type="ORF">DI623_07535</name>
</gene>